<dbReference type="PROSITE" id="PS51257">
    <property type="entry name" value="PROKAR_LIPOPROTEIN"/>
    <property type="match status" value="1"/>
</dbReference>
<dbReference type="EMBL" id="CP014774">
    <property type="protein sequence ID" value="ANB52028.1"/>
    <property type="molecule type" value="Genomic_DNA"/>
</dbReference>
<organism evidence="2 3">
    <name type="scientific">Aeromonas veronii</name>
    <dbReference type="NCBI Taxonomy" id="654"/>
    <lineage>
        <taxon>Bacteria</taxon>
        <taxon>Pseudomonadati</taxon>
        <taxon>Pseudomonadota</taxon>
        <taxon>Gammaproteobacteria</taxon>
        <taxon>Aeromonadales</taxon>
        <taxon>Aeromonadaceae</taxon>
        <taxon>Aeromonas</taxon>
    </lineage>
</organism>
<proteinExistence type="predicted"/>
<evidence type="ECO:0008006" key="4">
    <source>
        <dbReference type="Google" id="ProtNLM"/>
    </source>
</evidence>
<name>A0AAC9B5S3_AERVE</name>
<sequence length="181" mass="19700">MKMMQSHSRALACVALALALGACSQSAPRKATVAAKPVAPKPAVVVPQPDPDAVVQSGMAEPSPVFDEQYHGPDQGSLESVTALFARGYIESAMRETMLAAVHNDYPLLGMRDVRLTDPVSKFLTSEHAATTAHDYLYAGVQRRLGRPLSPAQWEQIWRGLPQQGRVSDWVKQIKRVLAGR</sequence>
<evidence type="ECO:0000256" key="1">
    <source>
        <dbReference type="SAM" id="SignalP"/>
    </source>
</evidence>
<accession>A0AAC9B5S3</accession>
<protein>
    <recommendedName>
        <fullName evidence="4">Lipoprotein</fullName>
    </recommendedName>
</protein>
<gene>
    <name evidence="2" type="ORF">WM43_04810</name>
</gene>
<reference evidence="2 3" key="1">
    <citation type="journal article" date="2016" name="J. Clin. Microbiol.">
        <title>Detection and Whole-Genome Sequencing of Carbapenemase-Producing Aeromonas hydrophila Isolates from Routine Perirectal Surveillance Culture.</title>
        <authorList>
            <person name="Hughes H.Y."/>
            <person name="Conlan S.P."/>
            <person name="Lau A.F."/>
            <person name="Dekker J.P."/>
            <person name="Michelin A.V."/>
            <person name="Youn J.H."/>
            <person name="Henderson D.K."/>
            <person name="Frank K.M."/>
            <person name="Segre J.A."/>
            <person name="Palmore T.N."/>
        </authorList>
    </citation>
    <scope>NUCLEOTIDE SEQUENCE [LARGE SCALE GENOMIC DNA]</scope>
    <source>
        <strain evidence="2 3">AVNIH1</strain>
    </source>
</reference>
<dbReference type="Proteomes" id="UP000076809">
    <property type="component" value="Chromosome"/>
</dbReference>
<feature type="signal peptide" evidence="1">
    <location>
        <begin position="1"/>
        <end position="27"/>
    </location>
</feature>
<evidence type="ECO:0000313" key="3">
    <source>
        <dbReference type="Proteomes" id="UP000076809"/>
    </source>
</evidence>
<keyword evidence="1" id="KW-0732">Signal</keyword>
<feature type="chain" id="PRO_5042238820" description="Lipoprotein" evidence="1">
    <location>
        <begin position="28"/>
        <end position="181"/>
    </location>
</feature>
<dbReference type="AlphaFoldDB" id="A0AAC9B5S3"/>
<evidence type="ECO:0000313" key="2">
    <source>
        <dbReference type="EMBL" id="ANB52028.1"/>
    </source>
</evidence>